<name>A0A4Y7J2M1_PAPSO</name>
<evidence type="ECO:0000313" key="2">
    <source>
        <dbReference type="Proteomes" id="UP000316621"/>
    </source>
</evidence>
<sequence>MVSENQKNLMLLCGVDDEQIGESVSGGFYQSRNSNYRVVEEEYEAQNAVGRDYKTRNEPAVGNGTGYCNGVDGVGSVGLNELAVLNCRVMNDYGVKMMEEAS</sequence>
<reference evidence="1 2" key="1">
    <citation type="journal article" date="2018" name="Science">
        <title>The opium poppy genome and morphinan production.</title>
        <authorList>
            <person name="Guo L."/>
            <person name="Winzer T."/>
            <person name="Yang X."/>
            <person name="Li Y."/>
            <person name="Ning Z."/>
            <person name="He Z."/>
            <person name="Teodor R."/>
            <person name="Lu Y."/>
            <person name="Bowser T.A."/>
            <person name="Graham I.A."/>
            <person name="Ye K."/>
        </authorList>
    </citation>
    <scope>NUCLEOTIDE SEQUENCE [LARGE SCALE GENOMIC DNA]</scope>
    <source>
        <strain evidence="2">cv. HN1</strain>
        <tissue evidence="1">Leaves</tissue>
    </source>
</reference>
<evidence type="ECO:0000313" key="1">
    <source>
        <dbReference type="EMBL" id="RZC54696.1"/>
    </source>
</evidence>
<proteinExistence type="predicted"/>
<accession>A0A4Y7J2M1</accession>
<organism evidence="1 2">
    <name type="scientific">Papaver somniferum</name>
    <name type="common">Opium poppy</name>
    <dbReference type="NCBI Taxonomy" id="3469"/>
    <lineage>
        <taxon>Eukaryota</taxon>
        <taxon>Viridiplantae</taxon>
        <taxon>Streptophyta</taxon>
        <taxon>Embryophyta</taxon>
        <taxon>Tracheophyta</taxon>
        <taxon>Spermatophyta</taxon>
        <taxon>Magnoliopsida</taxon>
        <taxon>Ranunculales</taxon>
        <taxon>Papaveraceae</taxon>
        <taxon>Papaveroideae</taxon>
        <taxon>Papaver</taxon>
    </lineage>
</organism>
<keyword evidence="2" id="KW-1185">Reference proteome</keyword>
<dbReference type="EMBL" id="CM010717">
    <property type="protein sequence ID" value="RZC54696.1"/>
    <property type="molecule type" value="Genomic_DNA"/>
</dbReference>
<protein>
    <submittedName>
        <fullName evidence="1">Uncharacterized protein</fullName>
    </submittedName>
</protein>
<dbReference type="Proteomes" id="UP000316621">
    <property type="component" value="Chromosome 3"/>
</dbReference>
<dbReference type="AlphaFoldDB" id="A0A4Y7J2M1"/>
<dbReference type="Gramene" id="RZC54696">
    <property type="protein sequence ID" value="RZC54696"/>
    <property type="gene ID" value="C5167_013537"/>
</dbReference>
<gene>
    <name evidence="1" type="ORF">C5167_013537</name>
</gene>